<dbReference type="NCBIfam" id="NF002018">
    <property type="entry name" value="PRK00823.1-3"/>
    <property type="match status" value="1"/>
</dbReference>
<comment type="similarity">
    <text evidence="2 4">Belongs to the pterin-4-alpha-carbinolamine dehydratase family.</text>
</comment>
<dbReference type="Gene3D" id="3.30.1360.20">
    <property type="entry name" value="Transcriptional coactivator/pterin dehydratase"/>
    <property type="match status" value="1"/>
</dbReference>
<dbReference type="EC" id="4.2.1.96" evidence="4"/>
<dbReference type="Proteomes" id="UP000050497">
    <property type="component" value="Unassembled WGS sequence"/>
</dbReference>
<organism evidence="5 7">
    <name type="scientific">Saliniramus fredricksonii</name>
    <dbReference type="NCBI Taxonomy" id="1653334"/>
    <lineage>
        <taxon>Bacteria</taxon>
        <taxon>Pseudomonadati</taxon>
        <taxon>Pseudomonadota</taxon>
        <taxon>Alphaproteobacteria</taxon>
        <taxon>Hyphomicrobiales</taxon>
        <taxon>Salinarimonadaceae</taxon>
        <taxon>Saliniramus</taxon>
    </lineage>
</organism>
<evidence type="ECO:0000313" key="5">
    <source>
        <dbReference type="EMBL" id="KPQ11547.1"/>
    </source>
</evidence>
<dbReference type="AlphaFoldDB" id="A0A0P8BPM5"/>
<evidence type="ECO:0000256" key="1">
    <source>
        <dbReference type="ARBA" id="ARBA00001554"/>
    </source>
</evidence>
<reference evidence="5 7" key="1">
    <citation type="submission" date="2015-09" db="EMBL/GenBank/DDBJ databases">
        <title>Identification and resolution of microdiversity through metagenomic sequencing of parallel consortia.</title>
        <authorList>
            <person name="Nelson W.C."/>
            <person name="Romine M.F."/>
            <person name="Lindemann S.R."/>
        </authorList>
    </citation>
    <scope>NUCLEOTIDE SEQUENCE [LARGE SCALE GENOMIC DNA]</scope>
    <source>
        <strain evidence="5">HL-109</strain>
    </source>
</reference>
<dbReference type="EMBL" id="LJSX01000007">
    <property type="protein sequence ID" value="KPQ11547.1"/>
    <property type="molecule type" value="Genomic_DNA"/>
</dbReference>
<dbReference type="RefSeq" id="WP_074445940.1">
    <property type="nucleotide sequence ID" value="NZ_FMBM01000002.1"/>
</dbReference>
<dbReference type="PANTHER" id="PTHR12599:SF0">
    <property type="entry name" value="PTERIN-4-ALPHA-CARBINOLAMINE DEHYDRATASE"/>
    <property type="match status" value="1"/>
</dbReference>
<dbReference type="STRING" id="1653334.GA0071312_3446"/>
<evidence type="ECO:0000256" key="4">
    <source>
        <dbReference type="HAMAP-Rule" id="MF_00434"/>
    </source>
</evidence>
<dbReference type="SUPFAM" id="SSF55248">
    <property type="entry name" value="PCD-like"/>
    <property type="match status" value="1"/>
</dbReference>
<evidence type="ECO:0000256" key="3">
    <source>
        <dbReference type="ARBA" id="ARBA00023239"/>
    </source>
</evidence>
<dbReference type="NCBIfam" id="NF002017">
    <property type="entry name" value="PRK00823.1-2"/>
    <property type="match status" value="1"/>
</dbReference>
<sequence length="98" mass="11122">MSGERLSNAELDDLLETLEGWEKVEGREAIQKTFVFADFVDAFGWMSKVALTAEKMDHHPEWYNVYKTVEVVLTTHDADGVTGKDAELAKAMDRMAQR</sequence>
<protein>
    <recommendedName>
        <fullName evidence="4">Putative pterin-4-alpha-carbinolamine dehydratase</fullName>
        <shortName evidence="4">PHS</shortName>
        <ecNumber evidence="4">4.2.1.96</ecNumber>
    </recommendedName>
    <alternativeName>
        <fullName evidence="4">4-alpha-hydroxy-tetrahydropterin dehydratase</fullName>
    </alternativeName>
    <alternativeName>
        <fullName evidence="4">Pterin carbinolamine dehydratase</fullName>
        <shortName evidence="4">PCD</shortName>
    </alternativeName>
</protein>
<dbReference type="PATRIC" id="fig|1653334.4.peg.2367"/>
<dbReference type="EMBL" id="FMBM01000002">
    <property type="protein sequence ID" value="SCC82454.1"/>
    <property type="molecule type" value="Genomic_DNA"/>
</dbReference>
<dbReference type="InterPro" id="IPR001533">
    <property type="entry name" value="Pterin_deHydtase"/>
</dbReference>
<dbReference type="InterPro" id="IPR036428">
    <property type="entry name" value="PCD_sf"/>
</dbReference>
<proteinExistence type="inferred from homology"/>
<dbReference type="HAMAP" id="MF_00434">
    <property type="entry name" value="Pterin_4_alpha"/>
    <property type="match status" value="1"/>
</dbReference>
<keyword evidence="3 4" id="KW-0456">Lyase</keyword>
<name>A0A0P8BPM5_9HYPH</name>
<reference evidence="6 8" key="2">
    <citation type="submission" date="2016-08" db="EMBL/GenBank/DDBJ databases">
        <authorList>
            <person name="Varghese N."/>
            <person name="Submissions Spin"/>
        </authorList>
    </citation>
    <scope>NUCLEOTIDE SEQUENCE [LARGE SCALE GENOMIC DNA]</scope>
    <source>
        <strain evidence="6 8">HL-109</strain>
    </source>
</reference>
<dbReference type="Proteomes" id="UP000182800">
    <property type="component" value="Unassembled WGS sequence"/>
</dbReference>
<dbReference type="Pfam" id="PF01329">
    <property type="entry name" value="Pterin_4a"/>
    <property type="match status" value="1"/>
</dbReference>
<evidence type="ECO:0000313" key="8">
    <source>
        <dbReference type="Proteomes" id="UP000182800"/>
    </source>
</evidence>
<dbReference type="PANTHER" id="PTHR12599">
    <property type="entry name" value="PTERIN-4-ALPHA-CARBINOLAMINE DEHYDRATASE"/>
    <property type="match status" value="1"/>
</dbReference>
<evidence type="ECO:0000313" key="6">
    <source>
        <dbReference type="EMBL" id="SCC82454.1"/>
    </source>
</evidence>
<dbReference type="GO" id="GO:0008124">
    <property type="term" value="F:4-alpha-hydroxytetrahydrobiopterin dehydratase activity"/>
    <property type="evidence" value="ECO:0007669"/>
    <property type="project" value="UniProtKB-UniRule"/>
</dbReference>
<gene>
    <name evidence="5" type="primary">phhB</name>
    <name evidence="6" type="ORF">GA0071312_3446</name>
    <name evidence="5" type="ORF">HLUCCO17_06460</name>
</gene>
<accession>A0A0P8BPM5</accession>
<dbReference type="OrthoDB" id="9794987at2"/>
<evidence type="ECO:0000256" key="2">
    <source>
        <dbReference type="ARBA" id="ARBA00006472"/>
    </source>
</evidence>
<dbReference type="GO" id="GO:0006729">
    <property type="term" value="P:tetrahydrobiopterin biosynthetic process"/>
    <property type="evidence" value="ECO:0007669"/>
    <property type="project" value="InterPro"/>
</dbReference>
<keyword evidence="8" id="KW-1185">Reference proteome</keyword>
<dbReference type="CDD" id="cd00914">
    <property type="entry name" value="PCD_DCoH_subfamily_b"/>
    <property type="match status" value="1"/>
</dbReference>
<evidence type="ECO:0000313" key="7">
    <source>
        <dbReference type="Proteomes" id="UP000050497"/>
    </source>
</evidence>
<comment type="catalytic activity">
    <reaction evidence="1 4">
        <text>(4aS,6R)-4a-hydroxy-L-erythro-5,6,7,8-tetrahydrobiopterin = (6R)-L-erythro-6,7-dihydrobiopterin + H2O</text>
        <dbReference type="Rhea" id="RHEA:11920"/>
        <dbReference type="ChEBI" id="CHEBI:15377"/>
        <dbReference type="ChEBI" id="CHEBI:15642"/>
        <dbReference type="ChEBI" id="CHEBI:43120"/>
        <dbReference type="EC" id="4.2.1.96"/>
    </reaction>
</comment>
<comment type="caution">
    <text evidence="5">The sequence shown here is derived from an EMBL/GenBank/DDBJ whole genome shotgun (WGS) entry which is preliminary data.</text>
</comment>